<keyword evidence="3" id="KW-1185">Reference proteome</keyword>
<evidence type="ECO:0000313" key="3">
    <source>
        <dbReference type="Proteomes" id="UP000789423"/>
    </source>
</evidence>
<dbReference type="RefSeq" id="WP_230575411.1">
    <property type="nucleotide sequence ID" value="NZ_CAKJTI010000011.1"/>
</dbReference>
<keyword evidence="1" id="KW-1133">Transmembrane helix</keyword>
<feature type="transmembrane region" description="Helical" evidence="1">
    <location>
        <begin position="39"/>
        <end position="57"/>
    </location>
</feature>
<gene>
    <name evidence="2" type="ORF">BACCIP111899_02544</name>
</gene>
<dbReference type="EMBL" id="CAKJTI010000011">
    <property type="protein sequence ID" value="CAG9613330.1"/>
    <property type="molecule type" value="Genomic_DNA"/>
</dbReference>
<protein>
    <recommendedName>
        <fullName evidence="4">DUF5067 domain-containing protein</fullName>
    </recommendedName>
</protein>
<dbReference type="Proteomes" id="UP000789423">
    <property type="component" value="Unassembled WGS sequence"/>
</dbReference>
<evidence type="ECO:0000256" key="1">
    <source>
        <dbReference type="SAM" id="Phobius"/>
    </source>
</evidence>
<organism evidence="2 3">
    <name type="scientific">Bacillus rhizoplanae</name>
    <dbReference type="NCBI Taxonomy" id="2880966"/>
    <lineage>
        <taxon>Bacteria</taxon>
        <taxon>Bacillati</taxon>
        <taxon>Bacillota</taxon>
        <taxon>Bacilli</taxon>
        <taxon>Bacillales</taxon>
        <taxon>Bacillaceae</taxon>
        <taxon>Bacillus</taxon>
    </lineage>
</organism>
<keyword evidence="1" id="KW-0812">Transmembrane</keyword>
<accession>A0ABM8YC21</accession>
<proteinExistence type="predicted"/>
<reference evidence="2 3" key="1">
    <citation type="submission" date="2021-10" db="EMBL/GenBank/DDBJ databases">
        <authorList>
            <person name="Criscuolo A."/>
        </authorList>
    </citation>
    <scope>NUCLEOTIDE SEQUENCE [LARGE SCALE GENOMIC DNA]</scope>
    <source>
        <strain evidence="3">CIP 111899</strain>
    </source>
</reference>
<name>A0ABM8YC21_9BACI</name>
<comment type="caution">
    <text evidence="2">The sequence shown here is derived from an EMBL/GenBank/DDBJ whole genome shotgun (WGS) entry which is preliminary data.</text>
</comment>
<evidence type="ECO:0000313" key="2">
    <source>
        <dbReference type="EMBL" id="CAG9613330.1"/>
    </source>
</evidence>
<sequence>MYIFIGIGILIVILVFLLAEKFAPNSVMMVSFQGKQLKKFLLGLTIISIFCTAYGIYHKMTYKLPYIDITVNSEKYTVFGNIGELGYYSDTLIKKGQETQMYIILWKDIHPADVRMLITYPSGKEEVWEPKMSLLTAESIQDLNQKFKIKEIYELSPYTFKEAGNVKITLKNGANVIGSMPVKVKESK</sequence>
<keyword evidence="1" id="KW-0472">Membrane</keyword>
<evidence type="ECO:0008006" key="4">
    <source>
        <dbReference type="Google" id="ProtNLM"/>
    </source>
</evidence>